<gene>
    <name evidence="1" type="ORF">V865_004611</name>
</gene>
<accession>A0AAX4KKE9</accession>
<name>A0AAX4KKE9_9TREE</name>
<proteinExistence type="predicted"/>
<dbReference type="GeneID" id="91103412"/>
<sequence length="147" mass="16176">MSNPLLRIILCGKTTSVGKAVTAGLKPEIEVVRFITSLEAARKEIPLILSNQHQNLPQPKPSEEIIGTQNFKVIPDAVMLGGGYDASDAQILDGENKIPIFLADRTKPAPPLATGEYGKAILRRAKDSLLDWEKDTKKGERNNPIWY</sequence>
<evidence type="ECO:0000313" key="1">
    <source>
        <dbReference type="EMBL" id="WWD06519.1"/>
    </source>
</evidence>
<dbReference type="RefSeq" id="XP_066084486.1">
    <property type="nucleotide sequence ID" value="XM_066228389.1"/>
</dbReference>
<organism evidence="1 2">
    <name type="scientific">Kwoniella europaea PYCC6329</name>
    <dbReference type="NCBI Taxonomy" id="1423913"/>
    <lineage>
        <taxon>Eukaryota</taxon>
        <taxon>Fungi</taxon>
        <taxon>Dikarya</taxon>
        <taxon>Basidiomycota</taxon>
        <taxon>Agaricomycotina</taxon>
        <taxon>Tremellomycetes</taxon>
        <taxon>Tremellales</taxon>
        <taxon>Cryptococcaceae</taxon>
        <taxon>Kwoniella</taxon>
    </lineage>
</organism>
<keyword evidence="2" id="KW-1185">Reference proteome</keyword>
<dbReference type="EMBL" id="CP144089">
    <property type="protein sequence ID" value="WWD06519.1"/>
    <property type="molecule type" value="Genomic_DNA"/>
</dbReference>
<evidence type="ECO:0000313" key="2">
    <source>
        <dbReference type="Proteomes" id="UP001358614"/>
    </source>
</evidence>
<dbReference type="AlphaFoldDB" id="A0AAX4KKE9"/>
<dbReference type="Proteomes" id="UP001358614">
    <property type="component" value="Chromosome 1"/>
</dbReference>
<protein>
    <submittedName>
        <fullName evidence="1">Uncharacterized protein</fullName>
    </submittedName>
</protein>
<reference evidence="1 2" key="1">
    <citation type="submission" date="2024-01" db="EMBL/GenBank/DDBJ databases">
        <title>Comparative genomics of Cryptococcus and Kwoniella reveals pathogenesis evolution and contrasting modes of karyotype evolution via chromosome fusion or intercentromeric recombination.</title>
        <authorList>
            <person name="Coelho M.A."/>
            <person name="David-Palma M."/>
            <person name="Shea T."/>
            <person name="Bowers K."/>
            <person name="McGinley-Smith S."/>
            <person name="Mohammad A.W."/>
            <person name="Gnirke A."/>
            <person name="Yurkov A.M."/>
            <person name="Nowrousian M."/>
            <person name="Sun S."/>
            <person name="Cuomo C.A."/>
            <person name="Heitman J."/>
        </authorList>
    </citation>
    <scope>NUCLEOTIDE SEQUENCE [LARGE SCALE GENOMIC DNA]</scope>
    <source>
        <strain evidence="1 2">PYCC6329</strain>
    </source>
</reference>
<dbReference type="KEGG" id="ker:91103412"/>